<dbReference type="Gene3D" id="2.40.40.10">
    <property type="entry name" value="RlpA-like domain"/>
    <property type="match status" value="1"/>
</dbReference>
<dbReference type="Pfam" id="PF03330">
    <property type="entry name" value="DPBB_1"/>
    <property type="match status" value="1"/>
</dbReference>
<dbReference type="Proteomes" id="UP000223527">
    <property type="component" value="Unassembled WGS sequence"/>
</dbReference>
<dbReference type="GO" id="GO:0071555">
    <property type="term" value="P:cell wall organization"/>
    <property type="evidence" value="ECO:0007669"/>
    <property type="project" value="UniProtKB-KW"/>
</dbReference>
<dbReference type="InterPro" id="IPR009009">
    <property type="entry name" value="RlpA-like_DPBB"/>
</dbReference>
<comment type="similarity">
    <text evidence="3 4">Belongs to the RlpA family.</text>
</comment>
<feature type="region of interest" description="Disordered" evidence="5">
    <location>
        <begin position="1"/>
        <end position="27"/>
    </location>
</feature>
<proteinExistence type="inferred from homology"/>
<evidence type="ECO:0000256" key="2">
    <source>
        <dbReference type="ARBA" id="ARBA00023316"/>
    </source>
</evidence>
<evidence type="ECO:0000256" key="1">
    <source>
        <dbReference type="ARBA" id="ARBA00023239"/>
    </source>
</evidence>
<dbReference type="GO" id="GO:0000270">
    <property type="term" value="P:peptidoglycan metabolic process"/>
    <property type="evidence" value="ECO:0007669"/>
    <property type="project" value="UniProtKB-UniRule"/>
</dbReference>
<dbReference type="InterPro" id="IPR036908">
    <property type="entry name" value="RlpA-like_sf"/>
</dbReference>
<evidence type="ECO:0000256" key="4">
    <source>
        <dbReference type="RuleBase" id="RU003495"/>
    </source>
</evidence>
<dbReference type="OrthoDB" id="9779128at2"/>
<dbReference type="EMBL" id="PDNU01000004">
    <property type="protein sequence ID" value="PHK96212.1"/>
    <property type="molecule type" value="Genomic_DNA"/>
</dbReference>
<dbReference type="EC" id="4.2.2.-" evidence="3"/>
<comment type="caution">
    <text evidence="7">The sequence shown here is derived from an EMBL/GenBank/DDBJ whole genome shotgun (WGS) entry which is preliminary data.</text>
</comment>
<sequence length="122" mass="13346">MAMVATASPGGTALPVRDQAPRPHRGEASFYHDRFHGREMANGETFRQNSDSAASRTLPLGTRAQVRNLENGRTAEVTIEDRGPYAKGRVIDLSKSTARKLDMMEDGTAPVEVRPLPGNRQD</sequence>
<organism evidence="7 8">
    <name type="scientific">Teichococcus rhizosphaerae</name>
    <dbReference type="NCBI Taxonomy" id="1335062"/>
    <lineage>
        <taxon>Bacteria</taxon>
        <taxon>Pseudomonadati</taxon>
        <taxon>Pseudomonadota</taxon>
        <taxon>Alphaproteobacteria</taxon>
        <taxon>Acetobacterales</taxon>
        <taxon>Roseomonadaceae</taxon>
        <taxon>Roseomonas</taxon>
    </lineage>
</organism>
<keyword evidence="2 3" id="KW-0961">Cell wall biogenesis/degradation</keyword>
<keyword evidence="8" id="KW-1185">Reference proteome</keyword>
<dbReference type="GO" id="GO:0008932">
    <property type="term" value="F:lytic endotransglycosylase activity"/>
    <property type="evidence" value="ECO:0007669"/>
    <property type="project" value="UniProtKB-UniRule"/>
</dbReference>
<dbReference type="NCBIfam" id="TIGR00413">
    <property type="entry name" value="rlpA"/>
    <property type="match status" value="1"/>
</dbReference>
<evidence type="ECO:0000313" key="7">
    <source>
        <dbReference type="EMBL" id="PHK96212.1"/>
    </source>
</evidence>
<accession>A0A2C6Y5W6</accession>
<protein>
    <recommendedName>
        <fullName evidence="3">Endolytic peptidoglycan transglycosylase RlpA</fullName>
        <ecNumber evidence="3">4.2.2.-</ecNumber>
    </recommendedName>
</protein>
<dbReference type="InterPro" id="IPR012997">
    <property type="entry name" value="RplA"/>
</dbReference>
<evidence type="ECO:0000313" key="8">
    <source>
        <dbReference type="Proteomes" id="UP000223527"/>
    </source>
</evidence>
<evidence type="ECO:0000259" key="6">
    <source>
        <dbReference type="Pfam" id="PF03330"/>
    </source>
</evidence>
<dbReference type="AlphaFoldDB" id="A0A2C6Y5W6"/>
<dbReference type="HAMAP" id="MF_02071">
    <property type="entry name" value="RlpA"/>
    <property type="match status" value="1"/>
</dbReference>
<reference evidence="7 8" key="1">
    <citation type="submission" date="2017-10" db="EMBL/GenBank/DDBJ databases">
        <authorList>
            <person name="Banno H."/>
            <person name="Chua N.-H."/>
        </authorList>
    </citation>
    <scope>NUCLEOTIDE SEQUENCE [LARGE SCALE GENOMIC DNA]</scope>
    <source>
        <strain evidence="7 8">YW11</strain>
    </source>
</reference>
<dbReference type="SUPFAM" id="SSF50685">
    <property type="entry name" value="Barwin-like endoglucanases"/>
    <property type="match status" value="1"/>
</dbReference>
<dbReference type="PANTHER" id="PTHR34183:SF1">
    <property type="entry name" value="ENDOLYTIC PEPTIDOGLYCAN TRANSGLYCOSYLASE RLPA"/>
    <property type="match status" value="1"/>
</dbReference>
<comment type="function">
    <text evidence="3">Lytic transglycosylase with a strong preference for naked glycan strands that lack stem peptides.</text>
</comment>
<keyword evidence="7" id="KW-0449">Lipoprotein</keyword>
<keyword evidence="1 3" id="KW-0456">Lyase</keyword>
<feature type="domain" description="RlpA-like protein double-psi beta-barrel" evidence="6">
    <location>
        <begin position="25"/>
        <end position="113"/>
    </location>
</feature>
<gene>
    <name evidence="3" type="primary">rlpA</name>
    <name evidence="7" type="ORF">CR162_04955</name>
</gene>
<dbReference type="PANTHER" id="PTHR34183">
    <property type="entry name" value="ENDOLYTIC PEPTIDOGLYCAN TRANSGLYCOSYLASE RLPA"/>
    <property type="match status" value="1"/>
</dbReference>
<evidence type="ECO:0000256" key="5">
    <source>
        <dbReference type="SAM" id="MobiDB-lite"/>
    </source>
</evidence>
<dbReference type="InterPro" id="IPR034718">
    <property type="entry name" value="RlpA"/>
</dbReference>
<name>A0A2C6Y5W6_9PROT</name>
<dbReference type="CDD" id="cd22268">
    <property type="entry name" value="DPBB_RlpA-like"/>
    <property type="match status" value="1"/>
</dbReference>
<evidence type="ECO:0000256" key="3">
    <source>
        <dbReference type="HAMAP-Rule" id="MF_02071"/>
    </source>
</evidence>